<organism evidence="2 3">
    <name type="scientific">Puccinia graminis f. sp. tritici</name>
    <dbReference type="NCBI Taxonomy" id="56615"/>
    <lineage>
        <taxon>Eukaryota</taxon>
        <taxon>Fungi</taxon>
        <taxon>Dikarya</taxon>
        <taxon>Basidiomycota</taxon>
        <taxon>Pucciniomycotina</taxon>
        <taxon>Pucciniomycetes</taxon>
        <taxon>Pucciniales</taxon>
        <taxon>Pucciniaceae</taxon>
        <taxon>Puccinia</taxon>
    </lineage>
</organism>
<reference evidence="2 3" key="1">
    <citation type="submission" date="2019-05" db="EMBL/GenBank/DDBJ databases">
        <title>Emergence of the Ug99 lineage of the wheat stem rust pathogen through somatic hybridization.</title>
        <authorList>
            <person name="Li F."/>
            <person name="Upadhyaya N.M."/>
            <person name="Sperschneider J."/>
            <person name="Matny O."/>
            <person name="Nguyen-Phuc H."/>
            <person name="Mago R."/>
            <person name="Raley C."/>
            <person name="Miller M.E."/>
            <person name="Silverstein K.A.T."/>
            <person name="Henningsen E."/>
            <person name="Hirsch C.D."/>
            <person name="Visser B."/>
            <person name="Pretorius Z.A."/>
            <person name="Steffenson B.J."/>
            <person name="Schwessinger B."/>
            <person name="Dodds P.N."/>
            <person name="Figueroa M."/>
        </authorList>
    </citation>
    <scope>NUCLEOTIDE SEQUENCE [LARGE SCALE GENOMIC DNA]</scope>
    <source>
        <strain evidence="2 3">Ug99</strain>
    </source>
</reference>
<name>A0A5B0S8L7_PUCGR</name>
<comment type="caution">
    <text evidence="2">The sequence shown here is derived from an EMBL/GenBank/DDBJ whole genome shotgun (WGS) entry which is preliminary data.</text>
</comment>
<feature type="chain" id="PRO_5023058630" evidence="1">
    <location>
        <begin position="27"/>
        <end position="161"/>
    </location>
</feature>
<keyword evidence="1" id="KW-0732">Signal</keyword>
<gene>
    <name evidence="2" type="ORF">PGTUg99_000247</name>
</gene>
<feature type="signal peptide" evidence="1">
    <location>
        <begin position="1"/>
        <end position="26"/>
    </location>
</feature>
<accession>A0A5B0S8L7</accession>
<evidence type="ECO:0000313" key="3">
    <source>
        <dbReference type="Proteomes" id="UP000325313"/>
    </source>
</evidence>
<dbReference type="Proteomes" id="UP000325313">
    <property type="component" value="Unassembled WGS sequence"/>
</dbReference>
<dbReference type="AlphaFoldDB" id="A0A5B0S8L7"/>
<evidence type="ECO:0000256" key="1">
    <source>
        <dbReference type="SAM" id="SignalP"/>
    </source>
</evidence>
<sequence length="161" mass="18564">MGSRLGIRFLHVISAWFLRLLRSTQAHISNLDRSAPPSSLNKEIQEELNELIKEYLVIDEHLIECLNLRPSPQSGKQGSRSRGEELLIERLILNGPVDGKLVRTKYRFISLQDLRIDQVSLKKIFKIRTKIIKLMSLTLPSQRRSILLSTNRAKLQTTRPI</sequence>
<protein>
    <submittedName>
        <fullName evidence="2">Uncharacterized protein</fullName>
    </submittedName>
</protein>
<dbReference type="EMBL" id="VDEP01000059">
    <property type="protein sequence ID" value="KAA1134456.1"/>
    <property type="molecule type" value="Genomic_DNA"/>
</dbReference>
<evidence type="ECO:0000313" key="2">
    <source>
        <dbReference type="EMBL" id="KAA1134456.1"/>
    </source>
</evidence>
<proteinExistence type="predicted"/>